<reference evidence="3" key="1">
    <citation type="journal article" date="2013" name="Stand. Genomic Sci.">
        <title>Complete genome sequence of Desulfocapsa sulfexigens, a marine deltaproteobacterium specialized in disproportionating inorganic sulfur compounds.</title>
        <authorList>
            <person name="Finster K.W."/>
            <person name="Kjeldsen K.U."/>
            <person name="Kube M."/>
            <person name="Reinhardt R."/>
            <person name="Mussmann M."/>
            <person name="Amann R."/>
            <person name="Schreiber L."/>
        </authorList>
    </citation>
    <scope>NUCLEOTIDE SEQUENCE [LARGE SCALE GENOMIC DNA]</scope>
    <source>
        <strain evidence="3">DSM 10523 / SB164P1</strain>
    </source>
</reference>
<sequence>MIKILMFAISLLLLSTTLSMADNEFFLKIDMTYSETSKDSNSQRYLIEMKDKNLNYEYSYSGFPFPENSNESVARTLSSEELDGIITYIKNKKINTSIVENKPQTANGSTNRIHLSLLLTLDGQTVESEISGILNISRADGKTSSVTLENKSYIKNVHFLVQRLKASSSEKIRN</sequence>
<keyword evidence="1" id="KW-0732">Signal</keyword>
<dbReference type="AlphaFoldDB" id="M1PBH1"/>
<accession>M1PBH1</accession>
<dbReference type="Proteomes" id="UP000011721">
    <property type="component" value="Chromosome"/>
</dbReference>
<evidence type="ECO:0000256" key="1">
    <source>
        <dbReference type="SAM" id="SignalP"/>
    </source>
</evidence>
<dbReference type="KEGG" id="dsf:UWK_00534"/>
<dbReference type="EMBL" id="CP003985">
    <property type="protein sequence ID" value="AGF77115.1"/>
    <property type="molecule type" value="Genomic_DNA"/>
</dbReference>
<evidence type="ECO:0000313" key="2">
    <source>
        <dbReference type="EMBL" id="AGF77115.1"/>
    </source>
</evidence>
<evidence type="ECO:0000313" key="3">
    <source>
        <dbReference type="Proteomes" id="UP000011721"/>
    </source>
</evidence>
<name>M1PBH1_DESSD</name>
<protein>
    <submittedName>
        <fullName evidence="2">Uncharacterized protein</fullName>
    </submittedName>
</protein>
<feature type="chain" id="PRO_5004016364" evidence="1">
    <location>
        <begin position="22"/>
        <end position="174"/>
    </location>
</feature>
<dbReference type="HOGENOM" id="CLU_1537630_0_0_7"/>
<organism evidence="2 3">
    <name type="scientific">Desulfocapsa sulfexigens (strain DSM 10523 / SB164P1)</name>
    <dbReference type="NCBI Taxonomy" id="1167006"/>
    <lineage>
        <taxon>Bacteria</taxon>
        <taxon>Pseudomonadati</taxon>
        <taxon>Thermodesulfobacteriota</taxon>
        <taxon>Desulfobulbia</taxon>
        <taxon>Desulfobulbales</taxon>
        <taxon>Desulfocapsaceae</taxon>
        <taxon>Desulfocapsa</taxon>
    </lineage>
</organism>
<keyword evidence="3" id="KW-1185">Reference proteome</keyword>
<dbReference type="STRING" id="1167006.UWK_00534"/>
<dbReference type="RefSeq" id="WP_015402813.1">
    <property type="nucleotide sequence ID" value="NC_020304.1"/>
</dbReference>
<feature type="signal peptide" evidence="1">
    <location>
        <begin position="1"/>
        <end position="21"/>
    </location>
</feature>
<proteinExistence type="predicted"/>
<gene>
    <name evidence="2" type="ordered locus">UWK_00534</name>
</gene>